<gene>
    <name evidence="7" type="ORF">ACFSUS_04805</name>
</gene>
<keyword evidence="3 6" id="KW-0812">Transmembrane</keyword>
<feature type="transmembrane region" description="Helical" evidence="6">
    <location>
        <begin position="397"/>
        <end position="417"/>
    </location>
</feature>
<feature type="transmembrane region" description="Helical" evidence="6">
    <location>
        <begin position="39"/>
        <end position="60"/>
    </location>
</feature>
<evidence type="ECO:0000313" key="8">
    <source>
        <dbReference type="Proteomes" id="UP001597469"/>
    </source>
</evidence>
<dbReference type="Proteomes" id="UP001597469">
    <property type="component" value="Unassembled WGS sequence"/>
</dbReference>
<protein>
    <submittedName>
        <fullName evidence="7">Lipopolysaccharide biosynthesis protein</fullName>
    </submittedName>
</protein>
<feature type="transmembrane region" description="Helical" evidence="6">
    <location>
        <begin position="248"/>
        <end position="268"/>
    </location>
</feature>
<feature type="transmembrane region" description="Helical" evidence="6">
    <location>
        <begin position="331"/>
        <end position="349"/>
    </location>
</feature>
<evidence type="ECO:0000256" key="1">
    <source>
        <dbReference type="ARBA" id="ARBA00004651"/>
    </source>
</evidence>
<comment type="caution">
    <text evidence="7">The sequence shown here is derived from an EMBL/GenBank/DDBJ whole genome shotgun (WGS) entry which is preliminary data.</text>
</comment>
<feature type="transmembrane region" description="Helical" evidence="6">
    <location>
        <begin position="288"/>
        <end position="310"/>
    </location>
</feature>
<sequence length="526" mass="58092">MKERKSGRAPDIGFSLFHSLALSLFIMGIIKRQTIQGTIFTYAGIVIGFVTMGLLLPKVLTPDQNGLIGLLIALSIILTQFSNLGINGAGGRYFPYFRNYEQGHGGFLLLASGVSLLGFALSVFILWSFRPYIVAENAEKSALFVQYYYLLIPLTFFTLFFNLFDNYAKLLYDSVTGTFLQQFLQRLLLLCAVIVYWFDWITFPTLLALWMGSYGVQMLLMVAKVIRDGHFTLDPKQLQLTPELRRELFRYASLTLLTGLSSQVILHIDKYLVNDALGLAQTGIYSISANFGTVIAAPATMLYKVSGVVIADSWKANDLANISNIYRKSCLSQLVVGTLVFVGIAANLPSVFEVLPKGYEAGYYVILWIGFGKLIDMATGVNGTILATSRYYAFDSLFFILMVAVTITTTRALIPVFGLEGAAIGAAIATALFNAARTGFVWYKFGLQPFTWRNLAVIAVGLLVWALAVQAPYLSGNLWQVGVDVALRSAFITIIFGGLIYFLKISPDINQLLTGAWLNRRKSVSP</sequence>
<dbReference type="PANTHER" id="PTHR30250:SF11">
    <property type="entry name" value="O-ANTIGEN TRANSPORTER-RELATED"/>
    <property type="match status" value="1"/>
</dbReference>
<feature type="transmembrane region" description="Helical" evidence="6">
    <location>
        <begin position="66"/>
        <end position="86"/>
    </location>
</feature>
<dbReference type="RefSeq" id="WP_381519841.1">
    <property type="nucleotide sequence ID" value="NZ_JBHULN010000002.1"/>
</dbReference>
<comment type="subcellular location">
    <subcellularLocation>
        <location evidence="1">Cell membrane</location>
        <topology evidence="1">Multi-pass membrane protein</topology>
    </subcellularLocation>
</comment>
<feature type="transmembrane region" description="Helical" evidence="6">
    <location>
        <begin position="107"/>
        <end position="127"/>
    </location>
</feature>
<evidence type="ECO:0000256" key="3">
    <source>
        <dbReference type="ARBA" id="ARBA00022692"/>
    </source>
</evidence>
<feature type="transmembrane region" description="Helical" evidence="6">
    <location>
        <begin position="455"/>
        <end position="473"/>
    </location>
</feature>
<feature type="transmembrane region" description="Helical" evidence="6">
    <location>
        <begin position="147"/>
        <end position="164"/>
    </location>
</feature>
<dbReference type="InterPro" id="IPR050833">
    <property type="entry name" value="Poly_Biosynth_Transport"/>
</dbReference>
<evidence type="ECO:0000313" key="7">
    <source>
        <dbReference type="EMBL" id="MFD2569942.1"/>
    </source>
</evidence>
<keyword evidence="8" id="KW-1185">Reference proteome</keyword>
<name>A0ABW5M052_9BACT</name>
<keyword evidence="4 6" id="KW-1133">Transmembrane helix</keyword>
<feature type="transmembrane region" description="Helical" evidence="6">
    <location>
        <begin position="12"/>
        <end position="30"/>
    </location>
</feature>
<dbReference type="EMBL" id="JBHULN010000002">
    <property type="protein sequence ID" value="MFD2569942.1"/>
    <property type="molecule type" value="Genomic_DNA"/>
</dbReference>
<evidence type="ECO:0000256" key="4">
    <source>
        <dbReference type="ARBA" id="ARBA00022989"/>
    </source>
</evidence>
<evidence type="ECO:0000256" key="6">
    <source>
        <dbReference type="SAM" id="Phobius"/>
    </source>
</evidence>
<accession>A0ABW5M052</accession>
<proteinExistence type="predicted"/>
<organism evidence="7 8">
    <name type="scientific">Spirosoma soli</name>
    <dbReference type="NCBI Taxonomy" id="1770529"/>
    <lineage>
        <taxon>Bacteria</taxon>
        <taxon>Pseudomonadati</taxon>
        <taxon>Bacteroidota</taxon>
        <taxon>Cytophagia</taxon>
        <taxon>Cytophagales</taxon>
        <taxon>Cytophagaceae</taxon>
        <taxon>Spirosoma</taxon>
    </lineage>
</organism>
<feature type="transmembrane region" description="Helical" evidence="6">
    <location>
        <begin position="485"/>
        <end position="503"/>
    </location>
</feature>
<feature type="transmembrane region" description="Helical" evidence="6">
    <location>
        <begin position="184"/>
        <end position="201"/>
    </location>
</feature>
<keyword evidence="5 6" id="KW-0472">Membrane</keyword>
<evidence type="ECO:0000256" key="2">
    <source>
        <dbReference type="ARBA" id="ARBA00022475"/>
    </source>
</evidence>
<dbReference type="PANTHER" id="PTHR30250">
    <property type="entry name" value="PST FAMILY PREDICTED COLANIC ACID TRANSPORTER"/>
    <property type="match status" value="1"/>
</dbReference>
<keyword evidence="2" id="KW-1003">Cell membrane</keyword>
<reference evidence="8" key="1">
    <citation type="journal article" date="2019" name="Int. J. Syst. Evol. Microbiol.">
        <title>The Global Catalogue of Microorganisms (GCM) 10K type strain sequencing project: providing services to taxonomists for standard genome sequencing and annotation.</title>
        <authorList>
            <consortium name="The Broad Institute Genomics Platform"/>
            <consortium name="The Broad Institute Genome Sequencing Center for Infectious Disease"/>
            <person name="Wu L."/>
            <person name="Ma J."/>
        </authorList>
    </citation>
    <scope>NUCLEOTIDE SEQUENCE [LARGE SCALE GENOMIC DNA]</scope>
    <source>
        <strain evidence="8">KCTC 42805</strain>
    </source>
</reference>
<feature type="transmembrane region" description="Helical" evidence="6">
    <location>
        <begin position="423"/>
        <end position="443"/>
    </location>
</feature>
<evidence type="ECO:0000256" key="5">
    <source>
        <dbReference type="ARBA" id="ARBA00023136"/>
    </source>
</evidence>
<feature type="transmembrane region" description="Helical" evidence="6">
    <location>
        <begin position="361"/>
        <end position="385"/>
    </location>
</feature>